<evidence type="ECO:0000313" key="6">
    <source>
        <dbReference type="EMBL" id="EUJ41678.1"/>
    </source>
</evidence>
<dbReference type="InterPro" id="IPR037171">
    <property type="entry name" value="NagB/RpiA_transferase-like"/>
</dbReference>
<protein>
    <recommendedName>
        <fullName evidence="5">5-formyltetrahydrofolate cyclo-ligase</fullName>
        <ecNumber evidence="5">6.3.3.2</ecNumber>
    </recommendedName>
</protein>
<dbReference type="Pfam" id="PF01812">
    <property type="entry name" value="5-FTHF_cyc-lig"/>
    <property type="match status" value="1"/>
</dbReference>
<dbReference type="NCBIfam" id="TIGR02727">
    <property type="entry name" value="MTHFS_bact"/>
    <property type="match status" value="1"/>
</dbReference>
<dbReference type="Gene3D" id="3.40.50.10420">
    <property type="entry name" value="NagB/RpiA/CoA transferase-like"/>
    <property type="match status" value="1"/>
</dbReference>
<dbReference type="OrthoDB" id="9801938at2"/>
<dbReference type="SUPFAM" id="SSF100950">
    <property type="entry name" value="NagB/RpiA/CoA transferase-like"/>
    <property type="match status" value="1"/>
</dbReference>
<keyword evidence="7" id="KW-1185">Reference proteome</keyword>
<evidence type="ECO:0000256" key="2">
    <source>
        <dbReference type="ARBA" id="ARBA00022741"/>
    </source>
</evidence>
<dbReference type="GO" id="GO:0030272">
    <property type="term" value="F:5-formyltetrahydrofolate cyclo-ligase activity"/>
    <property type="evidence" value="ECO:0007669"/>
    <property type="project" value="UniProtKB-EC"/>
</dbReference>
<organism evidence="6 7">
    <name type="scientific">Brochothrix campestris FSL F6-1037</name>
    <dbReference type="NCBI Taxonomy" id="1265861"/>
    <lineage>
        <taxon>Bacteria</taxon>
        <taxon>Bacillati</taxon>
        <taxon>Bacillota</taxon>
        <taxon>Bacilli</taxon>
        <taxon>Bacillales</taxon>
        <taxon>Listeriaceae</taxon>
        <taxon>Brochothrix</taxon>
    </lineage>
</organism>
<dbReference type="GO" id="GO:0035999">
    <property type="term" value="P:tetrahydrofolate interconversion"/>
    <property type="evidence" value="ECO:0007669"/>
    <property type="project" value="TreeGrafter"/>
</dbReference>
<dbReference type="PIRSF" id="PIRSF006806">
    <property type="entry name" value="FTHF_cligase"/>
    <property type="match status" value="1"/>
</dbReference>
<feature type="binding site" evidence="4">
    <location>
        <begin position="131"/>
        <end position="139"/>
    </location>
    <ligand>
        <name>ATP</name>
        <dbReference type="ChEBI" id="CHEBI:30616"/>
    </ligand>
</feature>
<dbReference type="EC" id="6.3.3.2" evidence="5"/>
<comment type="cofactor">
    <cofactor evidence="5">
        <name>Mg(2+)</name>
        <dbReference type="ChEBI" id="CHEBI:18420"/>
    </cofactor>
</comment>
<dbReference type="Proteomes" id="UP000019243">
    <property type="component" value="Unassembled WGS sequence"/>
</dbReference>
<accession>W7D8B3</accession>
<dbReference type="AlphaFoldDB" id="W7D8B3"/>
<evidence type="ECO:0000256" key="4">
    <source>
        <dbReference type="PIRSR" id="PIRSR006806-1"/>
    </source>
</evidence>
<keyword evidence="2 4" id="KW-0547">Nucleotide-binding</keyword>
<reference evidence="6 7" key="1">
    <citation type="submission" date="2012-12" db="EMBL/GenBank/DDBJ databases">
        <title>Novel taxa of Listeriaceae from agricultural environments in the United States.</title>
        <authorList>
            <person name="den Bakker H.C."/>
            <person name="Allred A."/>
            <person name="Warchocki S."/>
            <person name="Wright E.M."/>
            <person name="Burrell A."/>
            <person name="Nightingale K.K."/>
            <person name="Kephart D."/>
            <person name="Wiedmann M."/>
        </authorList>
    </citation>
    <scope>NUCLEOTIDE SEQUENCE [LARGE SCALE GENOMIC DNA]</scope>
    <source>
        <strain evidence="6 7">FSL F6-1037</strain>
    </source>
</reference>
<dbReference type="PANTHER" id="PTHR23407:SF1">
    <property type="entry name" value="5-FORMYLTETRAHYDROFOLATE CYCLO-LIGASE"/>
    <property type="match status" value="1"/>
</dbReference>
<dbReference type="InterPro" id="IPR024185">
    <property type="entry name" value="FTHF_cligase-like_sf"/>
</dbReference>
<evidence type="ECO:0000256" key="1">
    <source>
        <dbReference type="ARBA" id="ARBA00010638"/>
    </source>
</evidence>
<gene>
    <name evidence="6" type="ORF">BCAMP_02285</name>
</gene>
<comment type="catalytic activity">
    <reaction evidence="5">
        <text>(6S)-5-formyl-5,6,7,8-tetrahydrofolate + ATP = (6R)-5,10-methenyltetrahydrofolate + ADP + phosphate</text>
        <dbReference type="Rhea" id="RHEA:10488"/>
        <dbReference type="ChEBI" id="CHEBI:30616"/>
        <dbReference type="ChEBI" id="CHEBI:43474"/>
        <dbReference type="ChEBI" id="CHEBI:57455"/>
        <dbReference type="ChEBI" id="CHEBI:57457"/>
        <dbReference type="ChEBI" id="CHEBI:456216"/>
        <dbReference type="EC" id="6.3.3.2"/>
    </reaction>
</comment>
<dbReference type="GO" id="GO:0009396">
    <property type="term" value="P:folic acid-containing compound biosynthetic process"/>
    <property type="evidence" value="ECO:0007669"/>
    <property type="project" value="TreeGrafter"/>
</dbReference>
<proteinExistence type="inferred from homology"/>
<dbReference type="GO" id="GO:0046872">
    <property type="term" value="F:metal ion binding"/>
    <property type="evidence" value="ECO:0007669"/>
    <property type="project" value="UniProtKB-KW"/>
</dbReference>
<feature type="binding site" evidence="4">
    <location>
        <begin position="3"/>
        <end position="7"/>
    </location>
    <ligand>
        <name>ATP</name>
        <dbReference type="ChEBI" id="CHEBI:30616"/>
    </ligand>
</feature>
<dbReference type="PATRIC" id="fig|1265861.3.peg.442"/>
<dbReference type="EMBL" id="AODH01000009">
    <property type="protein sequence ID" value="EUJ41678.1"/>
    <property type="molecule type" value="Genomic_DNA"/>
</dbReference>
<dbReference type="InterPro" id="IPR002698">
    <property type="entry name" value="FTHF_cligase"/>
</dbReference>
<comment type="caution">
    <text evidence="6">The sequence shown here is derived from an EMBL/GenBank/DDBJ whole genome shotgun (WGS) entry which is preliminary data.</text>
</comment>
<dbReference type="STRING" id="1265861.BCAMP_02285"/>
<evidence type="ECO:0000313" key="7">
    <source>
        <dbReference type="Proteomes" id="UP000019243"/>
    </source>
</evidence>
<name>W7D8B3_9LIST</name>
<keyword evidence="5" id="KW-0460">Magnesium</keyword>
<keyword evidence="3 4" id="KW-0067">ATP-binding</keyword>
<dbReference type="RefSeq" id="WP_035313272.1">
    <property type="nucleotide sequence ID" value="NZ_AODH01000009.1"/>
</dbReference>
<keyword evidence="5" id="KW-0479">Metal-binding</keyword>
<feature type="binding site" evidence="4">
    <location>
        <position position="49"/>
    </location>
    <ligand>
        <name>substrate</name>
    </ligand>
</feature>
<feature type="binding site" evidence="4">
    <location>
        <position position="54"/>
    </location>
    <ligand>
        <name>substrate</name>
    </ligand>
</feature>
<sequence>MTKQRLRQRILSKLATMAPNRRLLKEQQLYQQLFSSPNWQKATTIGITMSKAPEIATQPIIEQAWAEQKRVVIPRTQSNERLLLFCNYTKSTPTQSLRGIEEPLPTAAVIDAATIDLLIVPGVAFNTAGYRIGFGGGYYDRLLGIYRGTTISLAFSEQLVTELPVEAHDLPVQTVLVAE</sequence>
<dbReference type="GO" id="GO:0005524">
    <property type="term" value="F:ATP binding"/>
    <property type="evidence" value="ECO:0007669"/>
    <property type="project" value="UniProtKB-KW"/>
</dbReference>
<dbReference type="PANTHER" id="PTHR23407">
    <property type="entry name" value="ATPASE INHIBITOR/5-FORMYLTETRAHYDROFOLATE CYCLO-LIGASE"/>
    <property type="match status" value="1"/>
</dbReference>
<evidence type="ECO:0000256" key="5">
    <source>
        <dbReference type="RuleBase" id="RU361279"/>
    </source>
</evidence>
<evidence type="ECO:0000256" key="3">
    <source>
        <dbReference type="ARBA" id="ARBA00022840"/>
    </source>
</evidence>
<comment type="similarity">
    <text evidence="1 5">Belongs to the 5-formyltetrahydrofolate cyclo-ligase family.</text>
</comment>
<keyword evidence="6" id="KW-0436">Ligase</keyword>